<protein>
    <submittedName>
        <fullName evidence="8">Serine/threonine protein kinase</fullName>
    </submittedName>
</protein>
<keyword evidence="6" id="KW-0812">Transmembrane</keyword>
<dbReference type="GO" id="GO:0004674">
    <property type="term" value="F:protein serine/threonine kinase activity"/>
    <property type="evidence" value="ECO:0007669"/>
    <property type="project" value="UniProtKB-KW"/>
</dbReference>
<dbReference type="PROSITE" id="PS50011">
    <property type="entry name" value="PROTEIN_KINASE_DOM"/>
    <property type="match status" value="1"/>
</dbReference>
<dbReference type="SUPFAM" id="SSF52540">
    <property type="entry name" value="P-loop containing nucleoside triphosphate hydrolases"/>
    <property type="match status" value="1"/>
</dbReference>
<dbReference type="Pfam" id="PF00069">
    <property type="entry name" value="Pkinase"/>
    <property type="match status" value="1"/>
</dbReference>
<dbReference type="InterPro" id="IPR011009">
    <property type="entry name" value="Kinase-like_dom_sf"/>
</dbReference>
<evidence type="ECO:0000256" key="1">
    <source>
        <dbReference type="ARBA" id="ARBA00022679"/>
    </source>
</evidence>
<keyword evidence="6" id="KW-0472">Membrane</keyword>
<keyword evidence="9" id="KW-1185">Reference proteome</keyword>
<keyword evidence="6" id="KW-1133">Transmembrane helix</keyword>
<keyword evidence="8" id="KW-0723">Serine/threonine-protein kinase</keyword>
<dbReference type="InterPro" id="IPR027417">
    <property type="entry name" value="P-loop_NTPase"/>
</dbReference>
<accession>A0ABV5L1V8</accession>
<proteinExistence type="predicted"/>
<keyword evidence="3 8" id="KW-0418">Kinase</keyword>
<dbReference type="InterPro" id="IPR017441">
    <property type="entry name" value="Protein_kinase_ATP_BS"/>
</dbReference>
<dbReference type="SUPFAM" id="SSF56112">
    <property type="entry name" value="Protein kinase-like (PK-like)"/>
    <property type="match status" value="1"/>
</dbReference>
<evidence type="ECO:0000256" key="4">
    <source>
        <dbReference type="ARBA" id="ARBA00022840"/>
    </source>
</evidence>
<evidence type="ECO:0000256" key="5">
    <source>
        <dbReference type="PROSITE-ProRule" id="PRU10141"/>
    </source>
</evidence>
<keyword evidence="4 5" id="KW-0067">ATP-binding</keyword>
<evidence type="ECO:0000256" key="3">
    <source>
        <dbReference type="ARBA" id="ARBA00022777"/>
    </source>
</evidence>
<keyword evidence="2 5" id="KW-0547">Nucleotide-binding</keyword>
<dbReference type="Gene3D" id="3.30.200.20">
    <property type="entry name" value="Phosphorylase Kinase, domain 1"/>
    <property type="match status" value="1"/>
</dbReference>
<keyword evidence="1" id="KW-0808">Transferase</keyword>
<dbReference type="EMBL" id="JBHMDO010000048">
    <property type="protein sequence ID" value="MFB9330438.1"/>
    <property type="molecule type" value="Genomic_DNA"/>
</dbReference>
<dbReference type="PROSITE" id="PS00107">
    <property type="entry name" value="PROTEIN_KINASE_ATP"/>
    <property type="match status" value="1"/>
</dbReference>
<dbReference type="PANTHER" id="PTHR43289:SF34">
    <property type="entry name" value="SERINE_THREONINE-PROTEIN KINASE YBDM-RELATED"/>
    <property type="match status" value="1"/>
</dbReference>
<dbReference type="RefSeq" id="WP_377501670.1">
    <property type="nucleotide sequence ID" value="NZ_JBHMDO010000048.1"/>
</dbReference>
<gene>
    <name evidence="8" type="ORF">ACFFSY_31235</name>
</gene>
<dbReference type="PROSITE" id="PS00108">
    <property type="entry name" value="PROTEIN_KINASE_ST"/>
    <property type="match status" value="1"/>
</dbReference>
<evidence type="ECO:0000256" key="6">
    <source>
        <dbReference type="SAM" id="Phobius"/>
    </source>
</evidence>
<evidence type="ECO:0000256" key="2">
    <source>
        <dbReference type="ARBA" id="ARBA00022741"/>
    </source>
</evidence>
<organism evidence="8 9">
    <name type="scientific">Paenibacillus aurantiacus</name>
    <dbReference type="NCBI Taxonomy" id="1936118"/>
    <lineage>
        <taxon>Bacteria</taxon>
        <taxon>Bacillati</taxon>
        <taxon>Bacillota</taxon>
        <taxon>Bacilli</taxon>
        <taxon>Bacillales</taxon>
        <taxon>Paenibacillaceae</taxon>
        <taxon>Paenibacillus</taxon>
    </lineage>
</organism>
<feature type="transmembrane region" description="Helical" evidence="6">
    <location>
        <begin position="306"/>
        <end position="328"/>
    </location>
</feature>
<evidence type="ECO:0000313" key="8">
    <source>
        <dbReference type="EMBL" id="MFB9330438.1"/>
    </source>
</evidence>
<dbReference type="Proteomes" id="UP001589747">
    <property type="component" value="Unassembled WGS sequence"/>
</dbReference>
<dbReference type="Gene3D" id="1.10.510.10">
    <property type="entry name" value="Transferase(Phosphotransferase) domain 1"/>
    <property type="match status" value="1"/>
</dbReference>
<feature type="domain" description="Protein kinase" evidence="7">
    <location>
        <begin position="14"/>
        <end position="269"/>
    </location>
</feature>
<sequence>MNGLETGMLIAGRYRLLGLIGSGGMGAVYAAEDTRLGGMLRAIKAHRPHAAGTDQLAEEAALLMRLNHPRLPAIVDYIPREHHGMDMFVMSYIDGIHLKDYVERRQGRPFEVEAVVDIGLQLAETLDYLHTQHPPVIHRDLKPTNVMIQKDGTVKLIDFGIARCYKPYTNRDTRLLGTPGFAAPEQEGGTQSDARTDVYGLGALLYYMLSGGAAPVERSVERIASNGRSPADARYRELESFVVRMLAARPAERYPDMKAAYKALAHLLGERSTEDRVARTSRLERSELAPVSAIGMPYHSTRCKRIVVASIAAGAGATSVALTVSHLLSRRNRRCAAFEYPGAGPEWHSLLQGGLGRESPTRLTPLAPGYTRFEKNGVLWHARYSNDTPHGSPAGDPTDRMQAFGLMERNAAADFSVIDLSTAWKEPDANLLMLEADIVLFVADPDAAKWSGVNVAAAERLRRERQACGRMTCWAANKDISFRERMQWLSLFPIRPHILIPHVSPEKRHDLLWKGKWLTDDRVLLAVMEKAYEPLIRYIVAANAHKPSLL</sequence>
<feature type="binding site" evidence="5">
    <location>
        <position position="44"/>
    </location>
    <ligand>
        <name>ATP</name>
        <dbReference type="ChEBI" id="CHEBI:30616"/>
    </ligand>
</feature>
<dbReference type="Gene3D" id="3.40.50.300">
    <property type="entry name" value="P-loop containing nucleotide triphosphate hydrolases"/>
    <property type="match status" value="1"/>
</dbReference>
<evidence type="ECO:0000259" key="7">
    <source>
        <dbReference type="PROSITE" id="PS50011"/>
    </source>
</evidence>
<evidence type="ECO:0000313" key="9">
    <source>
        <dbReference type="Proteomes" id="UP001589747"/>
    </source>
</evidence>
<dbReference type="CDD" id="cd14014">
    <property type="entry name" value="STKc_PknB_like"/>
    <property type="match status" value="1"/>
</dbReference>
<dbReference type="PANTHER" id="PTHR43289">
    <property type="entry name" value="MITOGEN-ACTIVATED PROTEIN KINASE KINASE KINASE 20-RELATED"/>
    <property type="match status" value="1"/>
</dbReference>
<reference evidence="8 9" key="1">
    <citation type="submission" date="2024-09" db="EMBL/GenBank/DDBJ databases">
        <authorList>
            <person name="Sun Q."/>
            <person name="Mori K."/>
        </authorList>
    </citation>
    <scope>NUCLEOTIDE SEQUENCE [LARGE SCALE GENOMIC DNA]</scope>
    <source>
        <strain evidence="8 9">TISTR 2452</strain>
    </source>
</reference>
<dbReference type="SMART" id="SM00220">
    <property type="entry name" value="S_TKc"/>
    <property type="match status" value="1"/>
</dbReference>
<dbReference type="InterPro" id="IPR000719">
    <property type="entry name" value="Prot_kinase_dom"/>
</dbReference>
<name>A0ABV5L1V8_9BACL</name>
<comment type="caution">
    <text evidence="8">The sequence shown here is derived from an EMBL/GenBank/DDBJ whole genome shotgun (WGS) entry which is preliminary data.</text>
</comment>
<dbReference type="InterPro" id="IPR008271">
    <property type="entry name" value="Ser/Thr_kinase_AS"/>
</dbReference>